<comment type="caution">
    <text evidence="2">The sequence shown here is derived from an EMBL/GenBank/DDBJ whole genome shotgun (WGS) entry which is preliminary data.</text>
</comment>
<protein>
    <submittedName>
        <fullName evidence="2">Uncharacterized protein</fullName>
    </submittedName>
</protein>
<dbReference type="Proteomes" id="UP000499080">
    <property type="component" value="Unassembled WGS sequence"/>
</dbReference>
<evidence type="ECO:0000313" key="2">
    <source>
        <dbReference type="EMBL" id="GBM14246.1"/>
    </source>
</evidence>
<accession>A0A4Y2DDU6</accession>
<proteinExistence type="predicted"/>
<keyword evidence="1" id="KW-0880">Kelch repeat</keyword>
<dbReference type="InterPro" id="IPR015915">
    <property type="entry name" value="Kelch-typ_b-propeller"/>
</dbReference>
<dbReference type="InterPro" id="IPR006652">
    <property type="entry name" value="Kelch_1"/>
</dbReference>
<dbReference type="InterPro" id="IPR052392">
    <property type="entry name" value="Kelch-BTB_domain-containing"/>
</dbReference>
<dbReference type="PANTHER" id="PTHR46375">
    <property type="entry name" value="KELCH REPEAT AND BTB DOMAIN-CONTAINING PROTEIN 13-RELATED"/>
    <property type="match status" value="1"/>
</dbReference>
<sequence>MTSQSKITGFRIPNEVHLIFYNCIEYGGLGKNIYITWDDETDYWRKIGTLHFPSEYFIQLDHNIYISDDWIQESIVFDLFAEIWSPLPLTNKRQRFRSVVKVNGFLYAIGGGTLSEYVEKFDPRTGKWELVSSLDGICVSKAVALNGKIYAIGSDSGESIMQVYDPAIDSWSTVSAPSLSSIVIAIVYEEHLFVIGGDCAHRIMIKYEPVKDIWVPTQDLPIAYSFPRAVILNEVLIVYDEELVYKSRMRRKNPIFWDPENQTWNLIQEQSPFVC</sequence>
<evidence type="ECO:0000313" key="3">
    <source>
        <dbReference type="Proteomes" id="UP000499080"/>
    </source>
</evidence>
<organism evidence="2 3">
    <name type="scientific">Araneus ventricosus</name>
    <name type="common">Orbweaver spider</name>
    <name type="synonym">Epeira ventricosa</name>
    <dbReference type="NCBI Taxonomy" id="182803"/>
    <lineage>
        <taxon>Eukaryota</taxon>
        <taxon>Metazoa</taxon>
        <taxon>Ecdysozoa</taxon>
        <taxon>Arthropoda</taxon>
        <taxon>Chelicerata</taxon>
        <taxon>Arachnida</taxon>
        <taxon>Araneae</taxon>
        <taxon>Araneomorphae</taxon>
        <taxon>Entelegynae</taxon>
        <taxon>Araneoidea</taxon>
        <taxon>Araneidae</taxon>
        <taxon>Araneus</taxon>
    </lineage>
</organism>
<reference evidence="2 3" key="1">
    <citation type="journal article" date="2019" name="Sci. Rep.">
        <title>Orb-weaving spider Araneus ventricosus genome elucidates the spidroin gene catalogue.</title>
        <authorList>
            <person name="Kono N."/>
            <person name="Nakamura H."/>
            <person name="Ohtoshi R."/>
            <person name="Moran D.A.P."/>
            <person name="Shinohara A."/>
            <person name="Yoshida Y."/>
            <person name="Fujiwara M."/>
            <person name="Mori M."/>
            <person name="Tomita M."/>
            <person name="Arakawa K."/>
        </authorList>
    </citation>
    <scope>NUCLEOTIDE SEQUENCE [LARGE SCALE GENOMIC DNA]</scope>
</reference>
<dbReference type="OrthoDB" id="7972088at2759"/>
<evidence type="ECO:0000256" key="1">
    <source>
        <dbReference type="ARBA" id="ARBA00022441"/>
    </source>
</evidence>
<dbReference type="SMART" id="SM00612">
    <property type="entry name" value="Kelch"/>
    <property type="match status" value="2"/>
</dbReference>
<dbReference type="AlphaFoldDB" id="A0A4Y2DDU6"/>
<dbReference type="PANTHER" id="PTHR46375:SF3">
    <property type="entry name" value="KELCH REPEAT AND BTB DOMAIN-CONTAINING PROTEIN 13"/>
    <property type="match status" value="1"/>
</dbReference>
<name>A0A4Y2DDU6_ARAVE</name>
<dbReference type="EMBL" id="BGPR01000340">
    <property type="protein sequence ID" value="GBM14246.1"/>
    <property type="molecule type" value="Genomic_DNA"/>
</dbReference>
<dbReference type="SUPFAM" id="SSF117281">
    <property type="entry name" value="Kelch motif"/>
    <property type="match status" value="1"/>
</dbReference>
<keyword evidence="3" id="KW-1185">Reference proteome</keyword>
<dbReference type="Gene3D" id="2.120.10.80">
    <property type="entry name" value="Kelch-type beta propeller"/>
    <property type="match status" value="1"/>
</dbReference>
<dbReference type="Pfam" id="PF01344">
    <property type="entry name" value="Kelch_1"/>
    <property type="match status" value="1"/>
</dbReference>
<gene>
    <name evidence="2" type="ORF">AVEN_167327_1</name>
</gene>